<feature type="chain" id="PRO_5002159321" evidence="4">
    <location>
        <begin position="25"/>
        <end position="83"/>
    </location>
</feature>
<proteinExistence type="predicted"/>
<dbReference type="SUPFAM" id="SSF57567">
    <property type="entry name" value="Serine protease inhibitors"/>
    <property type="match status" value="1"/>
</dbReference>
<keyword evidence="2" id="KW-0722">Serine protease inhibitor</keyword>
<evidence type="ECO:0000313" key="7">
    <source>
        <dbReference type="Proteomes" id="UP000054047"/>
    </source>
</evidence>
<protein>
    <submittedName>
        <fullName evidence="6">Trypsin Inhibitor like cysteine rich domain protein</fullName>
    </submittedName>
</protein>
<accession>A0A0C2CV12</accession>
<dbReference type="PANTHER" id="PTHR23259:SF70">
    <property type="entry name" value="ACCESSORY GLAND PROTEIN ACP62F-RELATED"/>
    <property type="match status" value="1"/>
</dbReference>
<dbReference type="Pfam" id="PF01826">
    <property type="entry name" value="TIL"/>
    <property type="match status" value="1"/>
</dbReference>
<dbReference type="AlphaFoldDB" id="A0A0C2CV12"/>
<dbReference type="InterPro" id="IPR036084">
    <property type="entry name" value="Ser_inhib-like_sf"/>
</dbReference>
<evidence type="ECO:0000259" key="5">
    <source>
        <dbReference type="Pfam" id="PF01826"/>
    </source>
</evidence>
<evidence type="ECO:0000256" key="2">
    <source>
        <dbReference type="ARBA" id="ARBA00022900"/>
    </source>
</evidence>
<keyword evidence="3" id="KW-1015">Disulfide bond</keyword>
<dbReference type="PANTHER" id="PTHR23259">
    <property type="entry name" value="RIDDLE"/>
    <property type="match status" value="1"/>
</dbReference>
<feature type="domain" description="TIL" evidence="5">
    <location>
        <begin position="28"/>
        <end position="79"/>
    </location>
</feature>
<dbReference type="Proteomes" id="UP000054047">
    <property type="component" value="Unassembled WGS sequence"/>
</dbReference>
<keyword evidence="7" id="KW-1185">Reference proteome</keyword>
<dbReference type="Gene3D" id="2.10.25.10">
    <property type="entry name" value="Laminin"/>
    <property type="match status" value="1"/>
</dbReference>
<evidence type="ECO:0000256" key="4">
    <source>
        <dbReference type="SAM" id="SignalP"/>
    </source>
</evidence>
<keyword evidence="1" id="KW-0646">Protease inhibitor</keyword>
<feature type="signal peptide" evidence="4">
    <location>
        <begin position="1"/>
        <end position="24"/>
    </location>
</feature>
<evidence type="ECO:0000256" key="3">
    <source>
        <dbReference type="ARBA" id="ARBA00023157"/>
    </source>
</evidence>
<sequence length="83" mass="9336">MKSHSKIQIRQLLLLAVLFIAALAVRRCPRNEYWTACGTACEPKCNKPNPPVCTLQCIVDVCQCKLGYKRGPKGCVKRSRTCR</sequence>
<evidence type="ECO:0000313" key="6">
    <source>
        <dbReference type="EMBL" id="KIH60753.1"/>
    </source>
</evidence>
<dbReference type="EMBL" id="KN730666">
    <property type="protein sequence ID" value="KIH60753.1"/>
    <property type="molecule type" value="Genomic_DNA"/>
</dbReference>
<dbReference type="GO" id="GO:0004867">
    <property type="term" value="F:serine-type endopeptidase inhibitor activity"/>
    <property type="evidence" value="ECO:0007669"/>
    <property type="project" value="UniProtKB-KW"/>
</dbReference>
<dbReference type="InterPro" id="IPR002919">
    <property type="entry name" value="TIL_dom"/>
</dbReference>
<dbReference type="InterPro" id="IPR051368">
    <property type="entry name" value="SerProtInhib-TIL_Domain"/>
</dbReference>
<name>A0A0C2CV12_9BILA</name>
<dbReference type="CDD" id="cd19941">
    <property type="entry name" value="TIL"/>
    <property type="match status" value="1"/>
</dbReference>
<dbReference type="OrthoDB" id="5912264at2759"/>
<evidence type="ECO:0000256" key="1">
    <source>
        <dbReference type="ARBA" id="ARBA00022690"/>
    </source>
</evidence>
<gene>
    <name evidence="6" type="ORF">ANCDUO_08983</name>
</gene>
<keyword evidence="4" id="KW-0732">Signal</keyword>
<organism evidence="6 7">
    <name type="scientific">Ancylostoma duodenale</name>
    <dbReference type="NCBI Taxonomy" id="51022"/>
    <lineage>
        <taxon>Eukaryota</taxon>
        <taxon>Metazoa</taxon>
        <taxon>Ecdysozoa</taxon>
        <taxon>Nematoda</taxon>
        <taxon>Chromadorea</taxon>
        <taxon>Rhabditida</taxon>
        <taxon>Rhabditina</taxon>
        <taxon>Rhabditomorpha</taxon>
        <taxon>Strongyloidea</taxon>
        <taxon>Ancylostomatidae</taxon>
        <taxon>Ancylostomatinae</taxon>
        <taxon>Ancylostoma</taxon>
    </lineage>
</organism>
<reference evidence="6 7" key="1">
    <citation type="submission" date="2013-12" db="EMBL/GenBank/DDBJ databases">
        <title>Draft genome of the parsitic nematode Ancylostoma duodenale.</title>
        <authorList>
            <person name="Mitreva M."/>
        </authorList>
    </citation>
    <scope>NUCLEOTIDE SEQUENCE [LARGE SCALE GENOMIC DNA]</scope>
    <source>
        <strain evidence="6 7">Zhejiang</strain>
    </source>
</reference>